<dbReference type="AlphaFoldDB" id="A0A485M3J0"/>
<dbReference type="EMBL" id="CAADRN010000298">
    <property type="protein sequence ID" value="VFU17559.1"/>
    <property type="molecule type" value="Genomic_DNA"/>
</dbReference>
<evidence type="ECO:0008006" key="2">
    <source>
        <dbReference type="Google" id="ProtNLM"/>
    </source>
</evidence>
<organism evidence="1">
    <name type="scientific">anaerobic digester metagenome</name>
    <dbReference type="NCBI Taxonomy" id="1263854"/>
    <lineage>
        <taxon>unclassified sequences</taxon>
        <taxon>metagenomes</taxon>
        <taxon>ecological metagenomes</taxon>
    </lineage>
</organism>
<gene>
    <name evidence="1" type="ORF">SCFA_3670002</name>
</gene>
<reference evidence="1" key="1">
    <citation type="submission" date="2019-03" db="EMBL/GenBank/DDBJ databases">
        <authorList>
            <person name="Hao L."/>
        </authorList>
    </citation>
    <scope>NUCLEOTIDE SEQUENCE</scope>
</reference>
<sequence length="150" mass="16767">MHLLLSSLLLVLVAGLYYLWKLVRNEQGSGAGRARLVFLVQDQEPWLEGFFRKLFRKLQNAARLEVQVVDSGSRDGTAAVLELLSRYYPLEVQSGGEVNGYVAVQTGAAVEETGYLYIDLRRLEGKALYNAGFFYRLIQFSAGKSQGLSK</sequence>
<accession>A0A485M3J0</accession>
<proteinExistence type="predicted"/>
<name>A0A485M3J0_9ZZZZ</name>
<evidence type="ECO:0000313" key="1">
    <source>
        <dbReference type="EMBL" id="VFU17559.1"/>
    </source>
</evidence>
<protein>
    <recommendedName>
        <fullName evidence="2">Glycosyltransferase 2-like domain-containing protein</fullName>
    </recommendedName>
</protein>